<dbReference type="InterPro" id="IPR000182">
    <property type="entry name" value="GNAT_dom"/>
</dbReference>
<accession>A0A941D6U0</accession>
<feature type="domain" description="N-acetyltransferase" evidence="1">
    <location>
        <begin position="4"/>
        <end position="165"/>
    </location>
</feature>
<dbReference type="GO" id="GO:0016747">
    <property type="term" value="F:acyltransferase activity, transferring groups other than amino-acyl groups"/>
    <property type="evidence" value="ECO:0007669"/>
    <property type="project" value="InterPro"/>
</dbReference>
<proteinExistence type="predicted"/>
<organism evidence="2 3">
    <name type="scientific">Phenylobacterium glaciei</name>
    <dbReference type="NCBI Taxonomy" id="2803784"/>
    <lineage>
        <taxon>Bacteria</taxon>
        <taxon>Pseudomonadati</taxon>
        <taxon>Pseudomonadota</taxon>
        <taxon>Alphaproteobacteria</taxon>
        <taxon>Caulobacterales</taxon>
        <taxon>Caulobacteraceae</taxon>
        <taxon>Phenylobacterium</taxon>
    </lineage>
</organism>
<name>A0A941D6U0_9CAUL</name>
<comment type="caution">
    <text evidence="2">The sequence shown here is derived from an EMBL/GenBank/DDBJ whole genome shotgun (WGS) entry which is preliminary data.</text>
</comment>
<reference evidence="2" key="1">
    <citation type="submission" date="2021-04" db="EMBL/GenBank/DDBJ databases">
        <title>Draft genome assembly of strain Phenylobacterium sp. 20VBR1 using MiniION and Illumina platforms.</title>
        <authorList>
            <person name="Thomas F.A."/>
            <person name="Krishnan K.P."/>
            <person name="Sinha R.K."/>
        </authorList>
    </citation>
    <scope>NUCLEOTIDE SEQUENCE</scope>
    <source>
        <strain evidence="2">20VBR1</strain>
    </source>
</reference>
<dbReference type="Gene3D" id="3.40.630.30">
    <property type="match status" value="1"/>
</dbReference>
<evidence type="ECO:0000259" key="1">
    <source>
        <dbReference type="PROSITE" id="PS51186"/>
    </source>
</evidence>
<dbReference type="PROSITE" id="PS51186">
    <property type="entry name" value="GNAT"/>
    <property type="match status" value="1"/>
</dbReference>
<dbReference type="AlphaFoldDB" id="A0A941D6U0"/>
<protein>
    <submittedName>
        <fullName evidence="2">Acetyltransferase</fullName>
    </submittedName>
</protein>
<keyword evidence="3" id="KW-1185">Reference proteome</keyword>
<dbReference type="EMBL" id="JAGSGD010000001">
    <property type="protein sequence ID" value="MBR7621203.1"/>
    <property type="molecule type" value="Genomic_DNA"/>
</dbReference>
<dbReference type="SUPFAM" id="SSF55729">
    <property type="entry name" value="Acyl-CoA N-acyltransferases (Nat)"/>
    <property type="match status" value="1"/>
</dbReference>
<dbReference type="InterPro" id="IPR016181">
    <property type="entry name" value="Acyl_CoA_acyltransferase"/>
</dbReference>
<dbReference type="Pfam" id="PF00583">
    <property type="entry name" value="Acetyltransf_1"/>
    <property type="match status" value="1"/>
</dbReference>
<dbReference type="Proteomes" id="UP000622580">
    <property type="component" value="Unassembled WGS sequence"/>
</dbReference>
<evidence type="ECO:0000313" key="2">
    <source>
        <dbReference type="EMBL" id="MBR7621203.1"/>
    </source>
</evidence>
<sequence>MTDLEITLAQPHEREVLENLMQLYVHDFSEQWSDQPRGEVGGDGRFEPYPLDPYWSDASHVPLLLRRGGHIAGFALLDAHSHAGRTVDRNMAEFFILRKHRRGGVGLAAAHAIFARYPGVWEAAVARRNIGALHFWRRAAAPYADVEETDVASDDWNGPVLRFRV</sequence>
<dbReference type="RefSeq" id="WP_215342185.1">
    <property type="nucleotide sequence ID" value="NZ_JAGSGD010000001.1"/>
</dbReference>
<gene>
    <name evidence="2" type="ORF">JKL49_17550</name>
</gene>
<evidence type="ECO:0000313" key="3">
    <source>
        <dbReference type="Proteomes" id="UP000622580"/>
    </source>
</evidence>